<reference evidence="1" key="1">
    <citation type="submission" date="2022-12" db="EMBL/GenBank/DDBJ databases">
        <title>Whole genome sequence of Mycolicibacterium iranicum strain SBH312.</title>
        <authorList>
            <person name="Jani J."/>
            <person name="Arifin Mustapha Z."/>
            <person name="Ahmed K."/>
            <person name="Kai Ling C."/>
        </authorList>
    </citation>
    <scope>NUCLEOTIDE SEQUENCE</scope>
    <source>
        <strain evidence="1">SBH312</strain>
    </source>
</reference>
<dbReference type="InterPro" id="IPR016181">
    <property type="entry name" value="Acyl_CoA_acyltransferase"/>
</dbReference>
<dbReference type="EMBL" id="JAPQYE010000008">
    <property type="protein sequence ID" value="MCZ0730109.1"/>
    <property type="molecule type" value="Genomic_DNA"/>
</dbReference>
<keyword evidence="2" id="KW-1185">Reference proteome</keyword>
<gene>
    <name evidence="1" type="ORF">OY187_18850</name>
</gene>
<comment type="caution">
    <text evidence="1">The sequence shown here is derived from an EMBL/GenBank/DDBJ whole genome shotgun (WGS) entry which is preliminary data.</text>
</comment>
<name>A0ABT4HK03_MYCIR</name>
<evidence type="ECO:0000313" key="2">
    <source>
        <dbReference type="Proteomes" id="UP001084650"/>
    </source>
</evidence>
<dbReference type="SUPFAM" id="SSF55729">
    <property type="entry name" value="Acyl-CoA N-acyltransferases (Nat)"/>
    <property type="match status" value="1"/>
</dbReference>
<accession>A0ABT4HK03</accession>
<evidence type="ECO:0008006" key="3">
    <source>
        <dbReference type="Google" id="ProtNLM"/>
    </source>
</evidence>
<proteinExistence type="predicted"/>
<dbReference type="Gene3D" id="3.40.630.30">
    <property type="match status" value="1"/>
</dbReference>
<protein>
    <recommendedName>
        <fullName evidence="3">GCN5 family acetyltransferase</fullName>
    </recommendedName>
</protein>
<evidence type="ECO:0000313" key="1">
    <source>
        <dbReference type="EMBL" id="MCZ0730109.1"/>
    </source>
</evidence>
<sequence>MSIGIRDDLSVPFNAPPAKIPLVVRKLQPGDDLSLVADEPGLSEEAARHRADQRWLLESDLPAPYVAVDPDGAVCFIAYLFTAEDNLRMRALWGPLAPRLEPDEALVEGIFTSDRHRGLGVFMDAGTKILDQARELGMRYALGYAGVKNLGTFKVAERAGWKRRYKREERWRLGRQSVRFTTLTADEGAT</sequence>
<dbReference type="RefSeq" id="WP_133057312.1">
    <property type="nucleotide sequence ID" value="NZ_JAPQYE010000008.1"/>
</dbReference>
<dbReference type="Proteomes" id="UP001084650">
    <property type="component" value="Unassembled WGS sequence"/>
</dbReference>
<organism evidence="1 2">
    <name type="scientific">Mycolicibacterium iranicum</name>
    <name type="common">Mycobacterium iranicum</name>
    <dbReference type="NCBI Taxonomy" id="912594"/>
    <lineage>
        <taxon>Bacteria</taxon>
        <taxon>Bacillati</taxon>
        <taxon>Actinomycetota</taxon>
        <taxon>Actinomycetes</taxon>
        <taxon>Mycobacteriales</taxon>
        <taxon>Mycobacteriaceae</taxon>
        <taxon>Mycolicibacterium</taxon>
    </lineage>
</organism>